<evidence type="ECO:0000256" key="1">
    <source>
        <dbReference type="SAM" id="MobiDB-lite"/>
    </source>
</evidence>
<sequence>MHLKKYDPKETCANPPHILVGRNENWHCLCDHYMSVPFQVSNEALHNEGTQPLSRNEICETVLGRQPTYSKGLGWGPKPKAHKTASASNSTTSCSQSTVKLQLRVALDKAMLHIEEQTRNHVALASEVERMQKLKDDMS</sequence>
<evidence type="ECO:0000313" key="3">
    <source>
        <dbReference type="Proteomes" id="UP000321393"/>
    </source>
</evidence>
<organism evidence="2 3">
    <name type="scientific">Cucumis melo var. makuwa</name>
    <name type="common">Oriental melon</name>
    <dbReference type="NCBI Taxonomy" id="1194695"/>
    <lineage>
        <taxon>Eukaryota</taxon>
        <taxon>Viridiplantae</taxon>
        <taxon>Streptophyta</taxon>
        <taxon>Embryophyta</taxon>
        <taxon>Tracheophyta</taxon>
        <taxon>Spermatophyta</taxon>
        <taxon>Magnoliopsida</taxon>
        <taxon>eudicotyledons</taxon>
        <taxon>Gunneridae</taxon>
        <taxon>Pentapetalae</taxon>
        <taxon>rosids</taxon>
        <taxon>fabids</taxon>
        <taxon>Cucurbitales</taxon>
        <taxon>Cucurbitaceae</taxon>
        <taxon>Benincaseae</taxon>
        <taxon>Cucumis</taxon>
    </lineage>
</organism>
<feature type="compositionally biased region" description="Low complexity" evidence="1">
    <location>
        <begin position="84"/>
        <end position="93"/>
    </location>
</feature>
<accession>A0A5A7TTJ0</accession>
<dbReference type="AlphaFoldDB" id="A0A5A7TTJ0"/>
<name>A0A5A7TTJ0_CUCMM</name>
<protein>
    <submittedName>
        <fullName evidence="2">Gamma-aminobutyrate transaminase POP2</fullName>
    </submittedName>
</protein>
<dbReference type="EMBL" id="SSTE01014036">
    <property type="protein sequence ID" value="KAA0046450.1"/>
    <property type="molecule type" value="Genomic_DNA"/>
</dbReference>
<proteinExistence type="predicted"/>
<gene>
    <name evidence="2" type="ORF">E6C27_scaffold543G00210</name>
</gene>
<comment type="caution">
    <text evidence="2">The sequence shown here is derived from an EMBL/GenBank/DDBJ whole genome shotgun (WGS) entry which is preliminary data.</text>
</comment>
<dbReference type="Proteomes" id="UP000321393">
    <property type="component" value="Unassembled WGS sequence"/>
</dbReference>
<evidence type="ECO:0000313" key="2">
    <source>
        <dbReference type="EMBL" id="KAA0046450.1"/>
    </source>
</evidence>
<reference evidence="2 3" key="1">
    <citation type="submission" date="2019-08" db="EMBL/GenBank/DDBJ databases">
        <title>Draft genome sequences of two oriental melons (Cucumis melo L. var makuwa).</title>
        <authorList>
            <person name="Kwon S.-Y."/>
        </authorList>
    </citation>
    <scope>NUCLEOTIDE SEQUENCE [LARGE SCALE GENOMIC DNA]</scope>
    <source>
        <strain evidence="3">cv. SW 3</strain>
        <tissue evidence="2">Leaf</tissue>
    </source>
</reference>
<feature type="region of interest" description="Disordered" evidence="1">
    <location>
        <begin position="70"/>
        <end position="93"/>
    </location>
</feature>